<keyword evidence="1" id="KW-1133">Transmembrane helix</keyword>
<comment type="caution">
    <text evidence="2">The sequence shown here is derived from an EMBL/GenBank/DDBJ whole genome shotgun (WGS) entry which is preliminary data.</text>
</comment>
<name>A0A0T5ZXJ7_UNCKA</name>
<gene>
    <name evidence="2" type="ORF">XU08_C0003G0106</name>
</gene>
<dbReference type="EMBL" id="LDXK01000003">
    <property type="protein sequence ID" value="KRT67430.1"/>
    <property type="molecule type" value="Genomic_DNA"/>
</dbReference>
<evidence type="ECO:0000256" key="1">
    <source>
        <dbReference type="SAM" id="Phobius"/>
    </source>
</evidence>
<keyword evidence="1" id="KW-0472">Membrane</keyword>
<organism evidence="2 3">
    <name type="scientific">candidate division WWE3 bacterium CSP1-7</name>
    <dbReference type="NCBI Taxonomy" id="1576480"/>
    <lineage>
        <taxon>Bacteria</taxon>
        <taxon>Katanobacteria</taxon>
    </lineage>
</organism>
<protein>
    <submittedName>
        <fullName evidence="2">Uncharacterized protein</fullName>
    </submittedName>
</protein>
<proteinExistence type="predicted"/>
<accession>A0A0T5ZXJ7</accession>
<sequence>MGKRSGIAFIFILIIAALAIGTVAYVGTNPDLVNTITQKIKDIITPGAPIGNLTPARDLTGTWVSSLKGKGMELYGSFPLGGAGTAVVYQNSDVTLKITSVSGNTASGTITYTNLCTWGSTTVTGYGAISTPKTCVNVGATPISIRVSGSRLDFGTVSAGGATVTMQGNFTTDLISGTMTMTSAYGVIKGEFHLIRKK</sequence>
<evidence type="ECO:0000313" key="3">
    <source>
        <dbReference type="Proteomes" id="UP000051297"/>
    </source>
</evidence>
<reference evidence="2 3" key="1">
    <citation type="submission" date="2015-05" db="EMBL/GenBank/DDBJ databases">
        <title>Critical biogeochemical functions in the subsurface are associated with bacteria from new phyla and little studied lineages.</title>
        <authorList>
            <person name="Hug L.A."/>
            <person name="Thomas B.C."/>
            <person name="Sharon I."/>
            <person name="Brown C.T."/>
            <person name="Sharma R."/>
            <person name="Hettich R.L."/>
            <person name="Wilkins M.J."/>
            <person name="Williams K.H."/>
            <person name="Singh A."/>
            <person name="Banfield J.F."/>
        </authorList>
    </citation>
    <scope>NUCLEOTIDE SEQUENCE [LARGE SCALE GENOMIC DNA]</scope>
    <source>
        <strain evidence="2">CSP1-7</strain>
    </source>
</reference>
<feature type="transmembrane region" description="Helical" evidence="1">
    <location>
        <begin position="7"/>
        <end position="27"/>
    </location>
</feature>
<dbReference type="Proteomes" id="UP000051297">
    <property type="component" value="Unassembled WGS sequence"/>
</dbReference>
<keyword evidence="1" id="KW-0812">Transmembrane</keyword>
<evidence type="ECO:0000313" key="2">
    <source>
        <dbReference type="EMBL" id="KRT67430.1"/>
    </source>
</evidence>
<dbReference type="AlphaFoldDB" id="A0A0T5ZXJ7"/>